<dbReference type="Gene3D" id="3.40.630.30">
    <property type="match status" value="1"/>
</dbReference>
<dbReference type="EMBL" id="VUJV01000008">
    <property type="protein sequence ID" value="KAA1415859.1"/>
    <property type="molecule type" value="Genomic_DNA"/>
</dbReference>
<feature type="domain" description="N-acetyltransferase" evidence="4">
    <location>
        <begin position="45"/>
        <end position="197"/>
    </location>
</feature>
<sequence length="197" mass="21373">MRSPRSPTRSRRPPPTALSDPLPSGAGADSRGSRPSRRYFCPVITTVTPVDDEQLAAVAHLLRDFNEEYDEPAPAPEELASLLQRRIADGNATVLLCTDDVGGPVGVAVVRLQASLWSDALEAYLAELYVVPARRGQGFGRELLAAVLEASRAAGADYAFLITSEEDRQAQRAYEAAGFRRTEGEGGPVMWAYERDL</sequence>
<feature type="region of interest" description="Disordered" evidence="3">
    <location>
        <begin position="1"/>
        <end position="34"/>
    </location>
</feature>
<reference evidence="5 6" key="2">
    <citation type="submission" date="2019-09" db="EMBL/GenBank/DDBJ databases">
        <authorList>
            <person name="Jin C."/>
        </authorList>
    </citation>
    <scope>NUCLEOTIDE SEQUENCE [LARGE SCALE GENOMIC DNA]</scope>
    <source>
        <strain evidence="5 6">BN130099</strain>
    </source>
</reference>
<organism evidence="5 6">
    <name type="scientific">Nocardioides humilatus</name>
    <dbReference type="NCBI Taxonomy" id="2607660"/>
    <lineage>
        <taxon>Bacteria</taxon>
        <taxon>Bacillati</taxon>
        <taxon>Actinomycetota</taxon>
        <taxon>Actinomycetes</taxon>
        <taxon>Propionibacteriales</taxon>
        <taxon>Nocardioidaceae</taxon>
        <taxon>Nocardioides</taxon>
    </lineage>
</organism>
<protein>
    <submittedName>
        <fullName evidence="5">GNAT family N-acetyltransferase</fullName>
    </submittedName>
</protein>
<evidence type="ECO:0000256" key="1">
    <source>
        <dbReference type="ARBA" id="ARBA00022679"/>
    </source>
</evidence>
<dbReference type="Proteomes" id="UP000325003">
    <property type="component" value="Unassembled WGS sequence"/>
</dbReference>
<dbReference type="InterPro" id="IPR016181">
    <property type="entry name" value="Acyl_CoA_acyltransferase"/>
</dbReference>
<evidence type="ECO:0000256" key="2">
    <source>
        <dbReference type="ARBA" id="ARBA00023315"/>
    </source>
</evidence>
<dbReference type="SUPFAM" id="SSF55729">
    <property type="entry name" value="Acyl-CoA N-acyltransferases (Nat)"/>
    <property type="match status" value="1"/>
</dbReference>
<dbReference type="AlphaFoldDB" id="A0A5B1L805"/>
<evidence type="ECO:0000313" key="5">
    <source>
        <dbReference type="EMBL" id="KAA1415859.1"/>
    </source>
</evidence>
<gene>
    <name evidence="5" type="ORF">F0U44_19670</name>
</gene>
<dbReference type="CDD" id="cd04301">
    <property type="entry name" value="NAT_SF"/>
    <property type="match status" value="1"/>
</dbReference>
<evidence type="ECO:0000259" key="4">
    <source>
        <dbReference type="PROSITE" id="PS51186"/>
    </source>
</evidence>
<evidence type="ECO:0000256" key="3">
    <source>
        <dbReference type="SAM" id="MobiDB-lite"/>
    </source>
</evidence>
<comment type="caution">
    <text evidence="5">The sequence shown here is derived from an EMBL/GenBank/DDBJ whole genome shotgun (WGS) entry which is preliminary data.</text>
</comment>
<reference evidence="5 6" key="1">
    <citation type="submission" date="2019-09" db="EMBL/GenBank/DDBJ databases">
        <title>Nocardioides panacisoli sp. nov., isolated from the soil of a ginseng field.</title>
        <authorList>
            <person name="Cho C."/>
        </authorList>
    </citation>
    <scope>NUCLEOTIDE SEQUENCE [LARGE SCALE GENOMIC DNA]</scope>
    <source>
        <strain evidence="5 6">BN130099</strain>
    </source>
</reference>
<evidence type="ECO:0000313" key="6">
    <source>
        <dbReference type="Proteomes" id="UP000325003"/>
    </source>
</evidence>
<keyword evidence="2" id="KW-0012">Acyltransferase</keyword>
<keyword evidence="6" id="KW-1185">Reference proteome</keyword>
<keyword evidence="1 5" id="KW-0808">Transferase</keyword>
<dbReference type="GO" id="GO:0016747">
    <property type="term" value="F:acyltransferase activity, transferring groups other than amino-acyl groups"/>
    <property type="evidence" value="ECO:0007669"/>
    <property type="project" value="InterPro"/>
</dbReference>
<dbReference type="PANTHER" id="PTHR43877">
    <property type="entry name" value="AMINOALKYLPHOSPHONATE N-ACETYLTRANSFERASE-RELATED-RELATED"/>
    <property type="match status" value="1"/>
</dbReference>
<name>A0A5B1L805_9ACTN</name>
<dbReference type="Pfam" id="PF00583">
    <property type="entry name" value="Acetyltransf_1"/>
    <property type="match status" value="1"/>
</dbReference>
<dbReference type="InterPro" id="IPR050832">
    <property type="entry name" value="Bact_Acetyltransf"/>
</dbReference>
<dbReference type="InterPro" id="IPR000182">
    <property type="entry name" value="GNAT_dom"/>
</dbReference>
<proteinExistence type="predicted"/>
<accession>A0A5B1L805</accession>
<dbReference type="PROSITE" id="PS51186">
    <property type="entry name" value="GNAT"/>
    <property type="match status" value="1"/>
</dbReference>